<accession>A0AAV9RFG5</accession>
<reference evidence="2 3" key="1">
    <citation type="submission" date="2021-06" db="EMBL/GenBank/DDBJ databases">
        <authorList>
            <person name="Palmer J.M."/>
        </authorList>
    </citation>
    <scope>NUCLEOTIDE SEQUENCE [LARGE SCALE GENOMIC DNA]</scope>
    <source>
        <strain evidence="2 3">MEX-2019</strain>
        <tissue evidence="2">Muscle</tissue>
    </source>
</reference>
<gene>
    <name evidence="2" type="ORF">CRENBAI_013664</name>
</gene>
<name>A0AAV9RFG5_9TELE</name>
<evidence type="ECO:0000313" key="2">
    <source>
        <dbReference type="EMBL" id="KAK5607711.1"/>
    </source>
</evidence>
<evidence type="ECO:0000256" key="1">
    <source>
        <dbReference type="SAM" id="SignalP"/>
    </source>
</evidence>
<dbReference type="Proteomes" id="UP001311232">
    <property type="component" value="Unassembled WGS sequence"/>
</dbReference>
<evidence type="ECO:0000313" key="3">
    <source>
        <dbReference type="Proteomes" id="UP001311232"/>
    </source>
</evidence>
<keyword evidence="1" id="KW-0732">Signal</keyword>
<proteinExistence type="predicted"/>
<comment type="caution">
    <text evidence="2">The sequence shown here is derived from an EMBL/GenBank/DDBJ whole genome shotgun (WGS) entry which is preliminary data.</text>
</comment>
<feature type="non-terminal residue" evidence="2">
    <location>
        <position position="1"/>
    </location>
</feature>
<dbReference type="AlphaFoldDB" id="A0AAV9RFG5"/>
<feature type="signal peptide" evidence="1">
    <location>
        <begin position="1"/>
        <end position="29"/>
    </location>
</feature>
<organism evidence="2 3">
    <name type="scientific">Crenichthys baileyi</name>
    <name type="common">White River springfish</name>
    <dbReference type="NCBI Taxonomy" id="28760"/>
    <lineage>
        <taxon>Eukaryota</taxon>
        <taxon>Metazoa</taxon>
        <taxon>Chordata</taxon>
        <taxon>Craniata</taxon>
        <taxon>Vertebrata</taxon>
        <taxon>Euteleostomi</taxon>
        <taxon>Actinopterygii</taxon>
        <taxon>Neopterygii</taxon>
        <taxon>Teleostei</taxon>
        <taxon>Neoteleostei</taxon>
        <taxon>Acanthomorphata</taxon>
        <taxon>Ovalentaria</taxon>
        <taxon>Atherinomorphae</taxon>
        <taxon>Cyprinodontiformes</taxon>
        <taxon>Goodeidae</taxon>
        <taxon>Crenichthys</taxon>
    </lineage>
</organism>
<keyword evidence="3" id="KW-1185">Reference proteome</keyword>
<protein>
    <submittedName>
        <fullName evidence="2">Uncharacterized protein</fullName>
    </submittedName>
</protein>
<feature type="chain" id="PRO_5043608947" evidence="1">
    <location>
        <begin position="30"/>
        <end position="69"/>
    </location>
</feature>
<dbReference type="EMBL" id="JAHHUM010001996">
    <property type="protein sequence ID" value="KAK5607711.1"/>
    <property type="molecule type" value="Genomic_DNA"/>
</dbReference>
<sequence>HHRSTFLSLALRGGTLLSVPTLCIRQSRAARVPTHMQYNEAVCPPPRRQSCRMRRGDEVLHRIKDVLLD</sequence>